<feature type="domain" description="Nucleotide-diphospho-sugar transferase" evidence="2">
    <location>
        <begin position="77"/>
        <end position="278"/>
    </location>
</feature>
<protein>
    <recommendedName>
        <fullName evidence="2">Nucleotide-diphospho-sugar transferase domain-containing protein</fullName>
    </recommendedName>
</protein>
<dbReference type="WBParaSite" id="MBELARI_LOCUS19657">
    <property type="protein sequence ID" value="MBELARI_LOCUS19657"/>
    <property type="gene ID" value="MBELARI_LOCUS19657"/>
</dbReference>
<evidence type="ECO:0000313" key="3">
    <source>
        <dbReference type="Proteomes" id="UP000887575"/>
    </source>
</evidence>
<dbReference type="InterPro" id="IPR005069">
    <property type="entry name" value="Nucl-diP-sugar_transferase"/>
</dbReference>
<proteinExistence type="inferred from homology"/>
<dbReference type="PANTHER" id="PTHR31967:SF12">
    <property type="entry name" value="NUCLEOTIDE-DIPHOSPHO-SUGAR TRANSFERASE DOMAIN-CONTAINING PROTEIN"/>
    <property type="match status" value="1"/>
</dbReference>
<reference evidence="4" key="1">
    <citation type="submission" date="2024-02" db="UniProtKB">
        <authorList>
            <consortium name="WormBaseParasite"/>
        </authorList>
    </citation>
    <scope>IDENTIFICATION</scope>
</reference>
<keyword evidence="3" id="KW-1185">Reference proteome</keyword>
<comment type="similarity">
    <text evidence="1">Belongs to the glycosyltransferase 77 family.</text>
</comment>
<dbReference type="SUPFAM" id="SSF53448">
    <property type="entry name" value="Nucleotide-diphospho-sugar transferases"/>
    <property type="match status" value="1"/>
</dbReference>
<accession>A0AAF3J6Q8</accession>
<evidence type="ECO:0000259" key="2">
    <source>
        <dbReference type="Pfam" id="PF03407"/>
    </source>
</evidence>
<sequence length="310" mass="36390">MLNGHSSVDQSINDSFQSFDSSAPLPEISKEFLKKLTESAQKIVERDGNLPLFTFINTAYKELTLNWLCNVAEFNNTLQRTIIVATSELFCRKLKSEWKEVICLSLRLGAEYEGSFEWGRQQYVNLLKIRAKIMLHLVQKKLPFVLFETDAIWLKDPTELFENRTFVDDADIIVPTKGYTHKGDTYSFDPMLVYPTKATLSLFLEMTRRLIKRKRTYDQDILEELCKNQFNGVICRQFEWNEIADGKWFKLSENERLQYKPYIVNNNYYVGVDNKIARQSINGLWFLSKMHRCVALKVRKALKKYNQTKN</sequence>
<dbReference type="InterPro" id="IPR029044">
    <property type="entry name" value="Nucleotide-diphossugar_trans"/>
</dbReference>
<dbReference type="PANTHER" id="PTHR31967">
    <property type="entry name" value="GROUNDHOG (HEDGEHOG-LIKE FAMILY)-RELATED"/>
    <property type="match status" value="1"/>
</dbReference>
<dbReference type="AlphaFoldDB" id="A0AAF3J6Q8"/>
<evidence type="ECO:0000313" key="4">
    <source>
        <dbReference type="WBParaSite" id="MBELARI_LOCUS19657"/>
    </source>
</evidence>
<name>A0AAF3J6Q8_9BILA</name>
<organism evidence="3 4">
    <name type="scientific">Mesorhabditis belari</name>
    <dbReference type="NCBI Taxonomy" id="2138241"/>
    <lineage>
        <taxon>Eukaryota</taxon>
        <taxon>Metazoa</taxon>
        <taxon>Ecdysozoa</taxon>
        <taxon>Nematoda</taxon>
        <taxon>Chromadorea</taxon>
        <taxon>Rhabditida</taxon>
        <taxon>Rhabditina</taxon>
        <taxon>Rhabditomorpha</taxon>
        <taxon>Rhabditoidea</taxon>
        <taxon>Rhabditidae</taxon>
        <taxon>Mesorhabditinae</taxon>
        <taxon>Mesorhabditis</taxon>
    </lineage>
</organism>
<evidence type="ECO:0000256" key="1">
    <source>
        <dbReference type="ARBA" id="ARBA00007033"/>
    </source>
</evidence>
<dbReference type="Pfam" id="PF03407">
    <property type="entry name" value="Nucleotid_trans"/>
    <property type="match status" value="1"/>
</dbReference>
<dbReference type="Proteomes" id="UP000887575">
    <property type="component" value="Unassembled WGS sequence"/>
</dbReference>